<evidence type="ECO:0000313" key="2">
    <source>
        <dbReference type="Proteomes" id="UP001321018"/>
    </source>
</evidence>
<dbReference type="AlphaFoldDB" id="A0AAP3E3Y3"/>
<name>A0AAP3E3Y3_9EURY</name>
<dbReference type="Proteomes" id="UP001321018">
    <property type="component" value="Unassembled WGS sequence"/>
</dbReference>
<protein>
    <submittedName>
        <fullName evidence="1">Uncharacterized protein</fullName>
    </submittedName>
</protein>
<comment type="caution">
    <text evidence="1">The sequence shown here is derived from an EMBL/GenBank/DDBJ whole genome shotgun (WGS) entry which is preliminary data.</text>
</comment>
<organism evidence="1 2">
    <name type="scientific">Natronoglomus mannanivorans</name>
    <dbReference type="NCBI Taxonomy" id="2979990"/>
    <lineage>
        <taxon>Archaea</taxon>
        <taxon>Methanobacteriati</taxon>
        <taxon>Methanobacteriota</taxon>
        <taxon>Stenosarchaea group</taxon>
        <taxon>Halobacteria</taxon>
        <taxon>Halobacteriales</taxon>
        <taxon>Natrialbaceae</taxon>
        <taxon>Natronoglomus</taxon>
    </lineage>
</organism>
<evidence type="ECO:0000313" key="1">
    <source>
        <dbReference type="EMBL" id="MCU4743449.1"/>
    </source>
</evidence>
<dbReference type="RefSeq" id="WP_338005268.1">
    <property type="nucleotide sequence ID" value="NZ_JAOPKA010000015.1"/>
</dbReference>
<sequence>MSDGTKRAREGADPRAPHWFDFNRINDLPNGWAFDILEWDDDPDADGVVDRGEAEVVRDDHRFIITTWLQPRARTHDRYWSIAYETVNQDGEPEPLSFHISTTQAIARNNLGHARDVLDSGDTEPHVLVRDHNDGPRETFEYPAESMAEKAADLQTRLKMDNDDRDYIATVHSKGEWSKQLELERSLDTRTEQ</sequence>
<gene>
    <name evidence="1" type="ORF">OB960_18850</name>
</gene>
<reference evidence="1" key="1">
    <citation type="submission" date="2022-09" db="EMBL/GenBank/DDBJ databases">
        <title>Enrichment on poylsaccharides allowed isolation of novel metabolic and taxonomic groups of Haloarchaea.</title>
        <authorList>
            <person name="Sorokin D.Y."/>
            <person name="Elcheninov A.G."/>
            <person name="Khizhniak T.V."/>
            <person name="Kolganova T.V."/>
            <person name="Kublanov I.V."/>
        </authorList>
    </citation>
    <scope>NUCLEOTIDE SEQUENCE</scope>
    <source>
        <strain evidence="1">AArc-xg1-1</strain>
    </source>
</reference>
<accession>A0AAP3E3Y3</accession>
<proteinExistence type="predicted"/>
<dbReference type="EMBL" id="JAOPKA010000015">
    <property type="protein sequence ID" value="MCU4743449.1"/>
    <property type="molecule type" value="Genomic_DNA"/>
</dbReference>